<protein>
    <recommendedName>
        <fullName evidence="3">Porin</fullName>
    </recommendedName>
</protein>
<dbReference type="InterPro" id="IPR023614">
    <property type="entry name" value="Porin_dom_sf"/>
</dbReference>
<dbReference type="SUPFAM" id="SSF56935">
    <property type="entry name" value="Porins"/>
    <property type="match status" value="1"/>
</dbReference>
<organism evidence="1 2">
    <name type="scientific">Parathalassolituus penaei</name>
    <dbReference type="NCBI Taxonomy" id="2997323"/>
    <lineage>
        <taxon>Bacteria</taxon>
        <taxon>Pseudomonadati</taxon>
        <taxon>Pseudomonadota</taxon>
        <taxon>Gammaproteobacteria</taxon>
        <taxon>Oceanospirillales</taxon>
        <taxon>Oceanospirillaceae</taxon>
        <taxon>Parathalassolituus</taxon>
    </lineage>
</organism>
<sequence length="434" mass="48330">MKITSSCVQRVSKVGPLGLPEACHRTRLASLIVALGCGVVSVASESLEVTDDLEVSGFVRVIGGYLNSDDNSVDGYRDGISLHQQSLIAIQPTYHVTDQLSGTVQWLGHSGSGRESGIEWAYLTYDLDDQWQIKAGKLRMPFFYYSDSIDVGYSYPWISPPMQLYNNKLFPTFEGGNVSYSSSFGSYSLRLEGLYGYYNNDYVMIGGTRLDAEAHFDDMYGFNLNLGRGNYNLRLAYHTGFSQTSLGFLKPLKTALEQAGFSESAETLAATGPMSVYSVGLNYENFSGFMRGEWVRTVTELDFSPTQTSYYLMAGKYVGDWTLHLTFACAENTRTRPSDELQPFVEDPTINPGLAQLAAGYYYTYDRIPTGGLNSVTLGTRWDFRANMALKLDVSYLKETSPYSGFFISRDADAQQNADTQTGTLYQVGWEWVF</sequence>
<evidence type="ECO:0000313" key="2">
    <source>
        <dbReference type="Proteomes" id="UP001150830"/>
    </source>
</evidence>
<dbReference type="RefSeq" id="WP_283173385.1">
    <property type="nucleotide sequence ID" value="NZ_JAPNOA010000024.1"/>
</dbReference>
<proteinExistence type="predicted"/>
<dbReference type="AlphaFoldDB" id="A0A9X3EEE2"/>
<evidence type="ECO:0008006" key="3">
    <source>
        <dbReference type="Google" id="ProtNLM"/>
    </source>
</evidence>
<evidence type="ECO:0000313" key="1">
    <source>
        <dbReference type="EMBL" id="MCY0965170.1"/>
    </source>
</evidence>
<gene>
    <name evidence="1" type="ORF">OUO13_08235</name>
</gene>
<dbReference type="EMBL" id="JAPNOA010000024">
    <property type="protein sequence ID" value="MCY0965170.1"/>
    <property type="molecule type" value="Genomic_DNA"/>
</dbReference>
<reference evidence="1" key="1">
    <citation type="submission" date="2022-11" db="EMBL/GenBank/DDBJ databases">
        <title>Parathalassolutuus dongxingensis gen. nov., sp. nov., a novel member of family Oceanospirillaceae isolated from a coastal shrimp pond in Guangxi, China.</title>
        <authorList>
            <person name="Chen H."/>
        </authorList>
    </citation>
    <scope>NUCLEOTIDE SEQUENCE</scope>
    <source>
        <strain evidence="1">G-43</strain>
    </source>
</reference>
<keyword evidence="2" id="KW-1185">Reference proteome</keyword>
<accession>A0A9X3EEE2</accession>
<name>A0A9X3EEE2_9GAMM</name>
<dbReference type="Proteomes" id="UP001150830">
    <property type="component" value="Unassembled WGS sequence"/>
</dbReference>
<comment type="caution">
    <text evidence="1">The sequence shown here is derived from an EMBL/GenBank/DDBJ whole genome shotgun (WGS) entry which is preliminary data.</text>
</comment>
<dbReference type="Gene3D" id="2.40.160.10">
    <property type="entry name" value="Porin"/>
    <property type="match status" value="1"/>
</dbReference>